<dbReference type="GO" id="GO:0046872">
    <property type="term" value="F:metal ion binding"/>
    <property type="evidence" value="ECO:0007669"/>
    <property type="project" value="UniProtKB-KW"/>
</dbReference>
<dbReference type="Pfam" id="PF02668">
    <property type="entry name" value="TauD"/>
    <property type="match status" value="1"/>
</dbReference>
<keyword evidence="2" id="KW-0479">Metal-binding</keyword>
<dbReference type="EMBL" id="CP134190">
    <property type="protein sequence ID" value="WPB05867.1"/>
    <property type="molecule type" value="Genomic_DNA"/>
</dbReference>
<sequence length="321" mass="36768">MPSRTSDAQLSFKQVHDTFAAEVEGMKWDLPVPESILDEIKAGADKYGVLIFREANLNNDEHIRFSKQLGDLMDVKAHIKAGRVMRFPETPEIFDVSNLDDKGEIVTDADPARREGNKGNFIWHADMAYDPQRAKYSMLRAVELPPPGTGGETKYIDSRTAYADLPQETKDEIEPMITNNSLFHNRKLASPEFFKNLEPLDHPMARYKLVYPHEGDGRKNLYLTTYAHHLDGKTQEESQPIFDKLWDHLTQDKYVHTVHWKNNGDLVLWDNTGVLHKATATGSYTTQYRRDMRRTTTKDSGKYGWGENEVGATWRTGIPQK</sequence>
<dbReference type="InterPro" id="IPR003819">
    <property type="entry name" value="TauD/TfdA-like"/>
</dbReference>
<dbReference type="OrthoDB" id="5818554at2759"/>
<dbReference type="AlphaFoldDB" id="A0A2G5HGB4"/>
<evidence type="ECO:0000256" key="5">
    <source>
        <dbReference type="ARBA" id="ARBA00023004"/>
    </source>
</evidence>
<dbReference type="Proteomes" id="UP000230605">
    <property type="component" value="Chromosome 7"/>
</dbReference>
<evidence type="ECO:0000313" key="10">
    <source>
        <dbReference type="Proteomes" id="UP001302367"/>
    </source>
</evidence>
<keyword evidence="5" id="KW-0408">Iron</keyword>
<dbReference type="Proteomes" id="UP001302367">
    <property type="component" value="Chromosome 7"/>
</dbReference>
<evidence type="ECO:0000313" key="8">
    <source>
        <dbReference type="EMBL" id="WPB05867.1"/>
    </source>
</evidence>
<dbReference type="InterPro" id="IPR051178">
    <property type="entry name" value="TfdA_dioxygenase"/>
</dbReference>
<evidence type="ECO:0000256" key="2">
    <source>
        <dbReference type="ARBA" id="ARBA00022723"/>
    </source>
</evidence>
<evidence type="ECO:0000256" key="4">
    <source>
        <dbReference type="ARBA" id="ARBA00023002"/>
    </source>
</evidence>
<keyword evidence="10" id="KW-1185">Reference proteome</keyword>
<keyword evidence="3 7" id="KW-0223">Dioxygenase</keyword>
<dbReference type="PANTHER" id="PTHR43779">
    <property type="entry name" value="DIOXYGENASE RV0097-RELATED"/>
    <property type="match status" value="1"/>
</dbReference>
<dbReference type="InterPro" id="IPR042098">
    <property type="entry name" value="TauD-like_sf"/>
</dbReference>
<dbReference type="GO" id="GO:0051213">
    <property type="term" value="F:dioxygenase activity"/>
    <property type="evidence" value="ECO:0007669"/>
    <property type="project" value="UniProtKB-KW"/>
</dbReference>
<dbReference type="EMBL" id="LKMD01000106">
    <property type="protein sequence ID" value="PIA91626.1"/>
    <property type="molecule type" value="Genomic_DNA"/>
</dbReference>
<dbReference type="SUPFAM" id="SSF51197">
    <property type="entry name" value="Clavaminate synthase-like"/>
    <property type="match status" value="1"/>
</dbReference>
<dbReference type="PANTHER" id="PTHR43779:SF3">
    <property type="entry name" value="(3R)-3-[(CARBOXYMETHYL)AMINO]FATTY ACID OXYGENASE_DECARBOXYLASE"/>
    <property type="match status" value="1"/>
</dbReference>
<comment type="similarity">
    <text evidence="1">Belongs to the TfdA dioxygenase family.</text>
</comment>
<gene>
    <name evidence="7" type="ORF">CB0940_09791</name>
    <name evidence="8" type="ORF">RHO25_010521</name>
</gene>
<evidence type="ECO:0000313" key="9">
    <source>
        <dbReference type="Proteomes" id="UP000230605"/>
    </source>
</evidence>
<name>A0A2G5HGB4_CERBT</name>
<accession>A0A2G5HGB4</accession>
<evidence type="ECO:0000259" key="6">
    <source>
        <dbReference type="Pfam" id="PF02668"/>
    </source>
</evidence>
<keyword evidence="4" id="KW-0560">Oxidoreductase</keyword>
<evidence type="ECO:0000313" key="7">
    <source>
        <dbReference type="EMBL" id="PIA91626.1"/>
    </source>
</evidence>
<reference evidence="7 9" key="1">
    <citation type="submission" date="2015-10" db="EMBL/GenBank/DDBJ databases">
        <title>The cercosporin biosynthetic gene cluster was horizontally transferred to several fungal lineages and shown to be expanded in Cercospora beticola based on microsynteny with recipient genomes.</title>
        <authorList>
            <person name="De Jonge R."/>
            <person name="Ebert M.K."/>
            <person name="Suttle J.C."/>
            <person name="Jurick Ii W.M."/>
            <person name="Secor G.A."/>
            <person name="Thomma B.P."/>
            <person name="Van De Peer Y."/>
            <person name="Bolton M.D."/>
        </authorList>
    </citation>
    <scope>NUCLEOTIDE SEQUENCE [LARGE SCALE GENOMIC DNA]</scope>
    <source>
        <strain evidence="7 9">09-40</strain>
    </source>
</reference>
<proteinExistence type="inferred from homology"/>
<organism evidence="7 9">
    <name type="scientific">Cercospora beticola</name>
    <name type="common">Sugarbeet leaf spot fungus</name>
    <dbReference type="NCBI Taxonomy" id="122368"/>
    <lineage>
        <taxon>Eukaryota</taxon>
        <taxon>Fungi</taxon>
        <taxon>Dikarya</taxon>
        <taxon>Ascomycota</taxon>
        <taxon>Pezizomycotina</taxon>
        <taxon>Dothideomycetes</taxon>
        <taxon>Dothideomycetidae</taxon>
        <taxon>Mycosphaerellales</taxon>
        <taxon>Mycosphaerellaceae</taxon>
        <taxon>Cercospora</taxon>
    </lineage>
</organism>
<evidence type="ECO:0000256" key="1">
    <source>
        <dbReference type="ARBA" id="ARBA00005896"/>
    </source>
</evidence>
<dbReference type="Gene3D" id="3.60.130.10">
    <property type="entry name" value="Clavaminate synthase-like"/>
    <property type="match status" value="1"/>
</dbReference>
<protein>
    <submittedName>
        <fullName evidence="7">Alpha-ketoglutarate-dependent 2,4-dichlorophenoxyacetate dioxygenase</fullName>
    </submittedName>
</protein>
<reference evidence="8 10" key="2">
    <citation type="submission" date="2023-09" db="EMBL/GenBank/DDBJ databases">
        <title>Complete-Gapless Cercospora beticola genome.</title>
        <authorList>
            <person name="Wyatt N.A."/>
            <person name="Spanner R.E."/>
            <person name="Bolton M.D."/>
        </authorList>
    </citation>
    <scope>NUCLEOTIDE SEQUENCE [LARGE SCALE GENOMIC DNA]</scope>
    <source>
        <strain evidence="8">Cb09-40</strain>
    </source>
</reference>
<feature type="domain" description="TauD/TfdA-like" evidence="6">
    <location>
        <begin position="13"/>
        <end position="296"/>
    </location>
</feature>
<evidence type="ECO:0000256" key="3">
    <source>
        <dbReference type="ARBA" id="ARBA00022964"/>
    </source>
</evidence>